<evidence type="ECO:0000313" key="3">
    <source>
        <dbReference type="Proteomes" id="UP001198151"/>
    </source>
</evidence>
<dbReference type="InterPro" id="IPR027417">
    <property type="entry name" value="P-loop_NTPase"/>
</dbReference>
<feature type="domain" description="Molybdopterin-guanine dinucleotide biosynthesis protein B (MobB)" evidence="1">
    <location>
        <begin position="14"/>
        <end position="139"/>
    </location>
</feature>
<dbReference type="SUPFAM" id="SSF52540">
    <property type="entry name" value="P-loop containing nucleoside triphosphate hydrolases"/>
    <property type="match status" value="1"/>
</dbReference>
<keyword evidence="3" id="KW-1185">Reference proteome</keyword>
<dbReference type="RefSeq" id="WP_227709139.1">
    <property type="nucleotide sequence ID" value="NZ_JAJEQX010000052.1"/>
</dbReference>
<dbReference type="InterPro" id="IPR052539">
    <property type="entry name" value="MGD_biosynthesis_adapter"/>
</dbReference>
<gene>
    <name evidence="2" type="primary">mobB</name>
    <name evidence="2" type="ORF">LKD70_17390</name>
</gene>
<dbReference type="Pfam" id="PF03205">
    <property type="entry name" value="MobB"/>
    <property type="match status" value="1"/>
</dbReference>
<dbReference type="NCBIfam" id="TIGR00176">
    <property type="entry name" value="mobB"/>
    <property type="match status" value="1"/>
</dbReference>
<protein>
    <submittedName>
        <fullName evidence="2">Molybdopterin-guanine dinucleotide biosynthesis protein B</fullName>
    </submittedName>
</protein>
<name>A0ABS8G1H1_9FIRM</name>
<dbReference type="PANTHER" id="PTHR40072">
    <property type="entry name" value="MOLYBDOPTERIN-GUANINE DINUCLEOTIDE BIOSYNTHESIS ADAPTER PROTEIN-RELATED"/>
    <property type="match status" value="1"/>
</dbReference>
<proteinExistence type="predicted"/>
<reference evidence="2 3" key="1">
    <citation type="submission" date="2021-10" db="EMBL/GenBank/DDBJ databases">
        <title>Anaerobic single-cell dispensing facilitates the cultivation of human gut bacteria.</title>
        <authorList>
            <person name="Afrizal A."/>
        </authorList>
    </citation>
    <scope>NUCLEOTIDE SEQUENCE [LARGE SCALE GENOMIC DNA]</scope>
    <source>
        <strain evidence="2 3">CLA-AA-H200</strain>
    </source>
</reference>
<dbReference type="CDD" id="cd03116">
    <property type="entry name" value="MobB"/>
    <property type="match status" value="1"/>
</dbReference>
<accession>A0ABS8G1H1</accession>
<organism evidence="2 3">
    <name type="scientific">Ruminococcus turbiniformis</name>
    <dbReference type="NCBI Taxonomy" id="2881258"/>
    <lineage>
        <taxon>Bacteria</taxon>
        <taxon>Bacillati</taxon>
        <taxon>Bacillota</taxon>
        <taxon>Clostridia</taxon>
        <taxon>Eubacteriales</taxon>
        <taxon>Oscillospiraceae</taxon>
        <taxon>Ruminococcus</taxon>
    </lineage>
</organism>
<sequence length="186" mass="20643">MGGSAVDDGGKKRIIAVCGVKNSGKTTLLVRMIEKFSAEGVRTAVIKHDGHDFSCDIPGTDSFRLKEAGAYGTAVFSAARTFVHRTEFHTESRAQKEARVKELAALFPDAEIIFVEGMKDSPYPKIEVIREEISREPASNPEGRFLIVTDRNKDEYGEETASFEEIEKIVRIVRETAGISQKGEYR</sequence>
<evidence type="ECO:0000259" key="1">
    <source>
        <dbReference type="Pfam" id="PF03205"/>
    </source>
</evidence>
<dbReference type="InterPro" id="IPR004435">
    <property type="entry name" value="MobB_dom"/>
</dbReference>
<evidence type="ECO:0000313" key="2">
    <source>
        <dbReference type="EMBL" id="MCC2256158.1"/>
    </source>
</evidence>
<dbReference type="Proteomes" id="UP001198151">
    <property type="component" value="Unassembled WGS sequence"/>
</dbReference>
<comment type="caution">
    <text evidence="2">The sequence shown here is derived from an EMBL/GenBank/DDBJ whole genome shotgun (WGS) entry which is preliminary data.</text>
</comment>
<dbReference type="Gene3D" id="3.40.50.300">
    <property type="entry name" value="P-loop containing nucleotide triphosphate hydrolases"/>
    <property type="match status" value="1"/>
</dbReference>
<dbReference type="PANTHER" id="PTHR40072:SF1">
    <property type="entry name" value="MOLYBDOPTERIN-GUANINE DINUCLEOTIDE BIOSYNTHESIS ADAPTER PROTEIN"/>
    <property type="match status" value="1"/>
</dbReference>
<dbReference type="EMBL" id="JAJEQX010000052">
    <property type="protein sequence ID" value="MCC2256158.1"/>
    <property type="molecule type" value="Genomic_DNA"/>
</dbReference>